<feature type="transmembrane region" description="Helical" evidence="9">
    <location>
        <begin position="147"/>
        <end position="171"/>
    </location>
</feature>
<evidence type="ECO:0000256" key="9">
    <source>
        <dbReference type="SAM" id="Phobius"/>
    </source>
</evidence>
<organism evidence="10 11">
    <name type="scientific">Rhizobium wuzhouense</name>
    <dbReference type="NCBI Taxonomy" id="1986026"/>
    <lineage>
        <taxon>Bacteria</taxon>
        <taxon>Pseudomonadati</taxon>
        <taxon>Pseudomonadota</taxon>
        <taxon>Alphaproteobacteria</taxon>
        <taxon>Hyphomicrobiales</taxon>
        <taxon>Rhizobiaceae</taxon>
        <taxon>Rhizobium/Agrobacterium group</taxon>
        <taxon>Rhizobium</taxon>
    </lineage>
</organism>
<feature type="transmembrane region" description="Helical" evidence="9">
    <location>
        <begin position="39"/>
        <end position="58"/>
    </location>
</feature>
<evidence type="ECO:0000256" key="3">
    <source>
        <dbReference type="ARBA" id="ARBA00022475"/>
    </source>
</evidence>
<feature type="transmembrane region" description="Helical" evidence="9">
    <location>
        <begin position="12"/>
        <end position="32"/>
    </location>
</feature>
<dbReference type="PANTHER" id="PTHR11795:SF445">
    <property type="entry name" value="AMINO ACID ABC TRANSPORTER PERMEASE PROTEIN"/>
    <property type="match status" value="1"/>
</dbReference>
<keyword evidence="11" id="KW-1185">Reference proteome</keyword>
<dbReference type="PANTHER" id="PTHR11795">
    <property type="entry name" value="BRANCHED-CHAIN AMINO ACID TRANSPORT SYSTEM PERMEASE PROTEIN LIVH"/>
    <property type="match status" value="1"/>
</dbReference>
<keyword evidence="3" id="KW-1003">Cell membrane</keyword>
<keyword evidence="2" id="KW-0813">Transport</keyword>
<accession>A0ABX5NM13</accession>
<evidence type="ECO:0000313" key="10">
    <source>
        <dbReference type="EMBL" id="PYB70834.1"/>
    </source>
</evidence>
<evidence type="ECO:0000256" key="8">
    <source>
        <dbReference type="ARBA" id="ARBA00037998"/>
    </source>
</evidence>
<dbReference type="InterPro" id="IPR052157">
    <property type="entry name" value="BCAA_transport_permease"/>
</dbReference>
<protein>
    <submittedName>
        <fullName evidence="10">Branched-chain amino acid ABC transporter permease</fullName>
    </submittedName>
</protein>
<dbReference type="InterPro" id="IPR001851">
    <property type="entry name" value="ABC_transp_permease"/>
</dbReference>
<evidence type="ECO:0000256" key="5">
    <source>
        <dbReference type="ARBA" id="ARBA00022970"/>
    </source>
</evidence>
<feature type="transmembrane region" description="Helical" evidence="9">
    <location>
        <begin position="200"/>
        <end position="222"/>
    </location>
</feature>
<comment type="subcellular location">
    <subcellularLocation>
        <location evidence="1">Cell membrane</location>
        <topology evidence="1">Multi-pass membrane protein</topology>
    </subcellularLocation>
</comment>
<keyword evidence="5" id="KW-0029">Amino-acid transport</keyword>
<proteinExistence type="inferred from homology"/>
<evidence type="ECO:0000256" key="1">
    <source>
        <dbReference type="ARBA" id="ARBA00004651"/>
    </source>
</evidence>
<comment type="caution">
    <text evidence="10">The sequence shown here is derived from an EMBL/GenBank/DDBJ whole genome shotgun (WGS) entry which is preliminary data.</text>
</comment>
<dbReference type="EMBL" id="QJRY01000008">
    <property type="protein sequence ID" value="PYB70834.1"/>
    <property type="molecule type" value="Genomic_DNA"/>
</dbReference>
<dbReference type="Pfam" id="PF02653">
    <property type="entry name" value="BPD_transp_2"/>
    <property type="match status" value="1"/>
</dbReference>
<sequence>MAYLLQQLLNAVPVASLYACLAFGYAIAFGVTRRPDISFGALVALAGQICLLFVDYGWGRLYLILPAALLLGVLAGFVYALMVGWTSARYVMLPLHRRSANSVIVASLGLVILISEGARLALDTRSLWLPPLWQGQIVLAEMDGFTIGFSAIQLIHSALMVALVLAGQLVLTRSRAGRLWQSVCQDAFAARLLGVDADRVFVVSLLASATLAALAGLSATLLYGTMDFGMGLMLGLKVVLIAAAGGHFRPMYSAIGAAGIGFAETLWSAYGPMIWRDAVIMAALVFLLVLSRRERIIP</sequence>
<feature type="transmembrane region" description="Helical" evidence="9">
    <location>
        <begin position="100"/>
        <end position="122"/>
    </location>
</feature>
<keyword evidence="4 9" id="KW-0812">Transmembrane</keyword>
<dbReference type="CDD" id="cd06582">
    <property type="entry name" value="TM_PBP1_LivH_like"/>
    <property type="match status" value="1"/>
</dbReference>
<feature type="transmembrane region" description="Helical" evidence="9">
    <location>
        <begin position="64"/>
        <end position="88"/>
    </location>
</feature>
<keyword evidence="6 9" id="KW-1133">Transmembrane helix</keyword>
<reference evidence="10 11" key="1">
    <citation type="submission" date="2018-06" db="EMBL/GenBank/DDBJ databases">
        <title>Rhizobium wuzhouense sp. nov., isolated from roots of Oryza officinalis.</title>
        <authorList>
            <person name="Yuan T."/>
        </authorList>
    </citation>
    <scope>NUCLEOTIDE SEQUENCE [LARGE SCALE GENOMIC DNA]</scope>
    <source>
        <strain evidence="10 11">W44</strain>
    </source>
</reference>
<keyword evidence="7 9" id="KW-0472">Membrane</keyword>
<dbReference type="Proteomes" id="UP000247536">
    <property type="component" value="Unassembled WGS sequence"/>
</dbReference>
<evidence type="ECO:0000313" key="11">
    <source>
        <dbReference type="Proteomes" id="UP000247536"/>
    </source>
</evidence>
<evidence type="ECO:0000256" key="7">
    <source>
        <dbReference type="ARBA" id="ARBA00023136"/>
    </source>
</evidence>
<gene>
    <name evidence="10" type="ORF">DMY87_20460</name>
</gene>
<name>A0ABX5NM13_9HYPH</name>
<evidence type="ECO:0000256" key="6">
    <source>
        <dbReference type="ARBA" id="ARBA00022989"/>
    </source>
</evidence>
<evidence type="ECO:0000256" key="2">
    <source>
        <dbReference type="ARBA" id="ARBA00022448"/>
    </source>
</evidence>
<dbReference type="RefSeq" id="WP_110793477.1">
    <property type="nucleotide sequence ID" value="NZ_QJRY01000008.1"/>
</dbReference>
<comment type="similarity">
    <text evidence="8">Belongs to the binding-protein-dependent transport system permease family. LivHM subfamily.</text>
</comment>
<feature type="transmembrane region" description="Helical" evidence="9">
    <location>
        <begin position="273"/>
        <end position="290"/>
    </location>
</feature>
<evidence type="ECO:0000256" key="4">
    <source>
        <dbReference type="ARBA" id="ARBA00022692"/>
    </source>
</evidence>